<dbReference type="EMBL" id="MU275839">
    <property type="protein sequence ID" value="KAI0053612.1"/>
    <property type="molecule type" value="Genomic_DNA"/>
</dbReference>
<name>A0ACB8SBL4_9AGAM</name>
<comment type="caution">
    <text evidence="1">The sequence shown here is derived from an EMBL/GenBank/DDBJ whole genome shotgun (WGS) entry which is preliminary data.</text>
</comment>
<accession>A0ACB8SBL4</accession>
<organism evidence="1 2">
    <name type="scientific">Auriscalpium vulgare</name>
    <dbReference type="NCBI Taxonomy" id="40419"/>
    <lineage>
        <taxon>Eukaryota</taxon>
        <taxon>Fungi</taxon>
        <taxon>Dikarya</taxon>
        <taxon>Basidiomycota</taxon>
        <taxon>Agaricomycotina</taxon>
        <taxon>Agaricomycetes</taxon>
        <taxon>Russulales</taxon>
        <taxon>Auriscalpiaceae</taxon>
        <taxon>Auriscalpium</taxon>
    </lineage>
</organism>
<proteinExistence type="predicted"/>
<reference evidence="1" key="2">
    <citation type="journal article" date="2022" name="New Phytol.">
        <title>Evolutionary transition to the ectomycorrhizal habit in the genomes of a hyperdiverse lineage of mushroom-forming fungi.</title>
        <authorList>
            <person name="Looney B."/>
            <person name="Miyauchi S."/>
            <person name="Morin E."/>
            <person name="Drula E."/>
            <person name="Courty P.E."/>
            <person name="Kohler A."/>
            <person name="Kuo A."/>
            <person name="LaButti K."/>
            <person name="Pangilinan J."/>
            <person name="Lipzen A."/>
            <person name="Riley R."/>
            <person name="Andreopoulos W."/>
            <person name="He G."/>
            <person name="Johnson J."/>
            <person name="Nolan M."/>
            <person name="Tritt A."/>
            <person name="Barry K.W."/>
            <person name="Grigoriev I.V."/>
            <person name="Nagy L.G."/>
            <person name="Hibbett D."/>
            <person name="Henrissat B."/>
            <person name="Matheny P.B."/>
            <person name="Labbe J."/>
            <person name="Martin F.M."/>
        </authorList>
    </citation>
    <scope>NUCLEOTIDE SEQUENCE</scope>
    <source>
        <strain evidence="1">FP105234-sp</strain>
    </source>
</reference>
<protein>
    <submittedName>
        <fullName evidence="1">Uncharacterized protein</fullName>
    </submittedName>
</protein>
<keyword evidence="2" id="KW-1185">Reference proteome</keyword>
<evidence type="ECO:0000313" key="2">
    <source>
        <dbReference type="Proteomes" id="UP000814033"/>
    </source>
</evidence>
<gene>
    <name evidence="1" type="ORF">FA95DRAFT_1600757</name>
</gene>
<reference evidence="1" key="1">
    <citation type="submission" date="2021-02" db="EMBL/GenBank/DDBJ databases">
        <authorList>
            <consortium name="DOE Joint Genome Institute"/>
            <person name="Ahrendt S."/>
            <person name="Looney B.P."/>
            <person name="Miyauchi S."/>
            <person name="Morin E."/>
            <person name="Drula E."/>
            <person name="Courty P.E."/>
            <person name="Chicoki N."/>
            <person name="Fauchery L."/>
            <person name="Kohler A."/>
            <person name="Kuo A."/>
            <person name="Labutti K."/>
            <person name="Pangilinan J."/>
            <person name="Lipzen A."/>
            <person name="Riley R."/>
            <person name="Andreopoulos W."/>
            <person name="He G."/>
            <person name="Johnson J."/>
            <person name="Barry K.W."/>
            <person name="Grigoriev I.V."/>
            <person name="Nagy L."/>
            <person name="Hibbett D."/>
            <person name="Henrissat B."/>
            <person name="Matheny P.B."/>
            <person name="Labbe J."/>
            <person name="Martin F."/>
        </authorList>
    </citation>
    <scope>NUCLEOTIDE SEQUENCE</scope>
    <source>
        <strain evidence="1">FP105234-sp</strain>
    </source>
</reference>
<dbReference type="Proteomes" id="UP000814033">
    <property type="component" value="Unassembled WGS sequence"/>
</dbReference>
<sequence length="277" mass="30833">MHHRWNRNAALISSLAGACINFALTVQFFTLWRSFRWEAESEWEGSVDLWVVNSVRLVGTLSLAYVATAAVASVIGFVGIIKGIPAYIRFYRDYSVADFTFCTLTTLFVTYASFRYSSVRSGICEELSLHSDLMRELTEMGLNLENCEQVFENAVVAFVVVMTIIIAVRLHFVIAVSNYYAYITRSSSGLPTHCARAHKDGPLQRIYLLPSPTTSTPGGSPGGSAQETPVVYAPSKLTERDARGLNAREAWVPARPPARQHRHSPSRRGEGTEKYKD</sequence>
<evidence type="ECO:0000313" key="1">
    <source>
        <dbReference type="EMBL" id="KAI0053612.1"/>
    </source>
</evidence>